<reference evidence="3 4" key="2">
    <citation type="submission" date="2018-04" db="EMBL/GenBank/DDBJ databases">
        <title>Thauera lacus sp. nov., isolated from an saline lake in Inner Mongolia, China.</title>
        <authorList>
            <person name="Liang Q.-Y."/>
        </authorList>
    </citation>
    <scope>NUCLEOTIDE SEQUENCE [LARGE SCALE GENOMIC DNA]</scope>
    <source>
        <strain evidence="3 4">D20</strain>
    </source>
</reference>
<dbReference type="AlphaFoldDB" id="A0A2T4ICS9"/>
<evidence type="ECO:0000313" key="3">
    <source>
        <dbReference type="EMBL" id="PTD95579.1"/>
    </source>
</evidence>
<keyword evidence="1" id="KW-0472">Membrane</keyword>
<sequence>MDADPAWTSALRELTPLLDWSGLPLDVASLAVLAAGLGWASGLRLYALVFVLGALGRWGGVQLPGGLEVLASPWVLGLSGVLLFTEFFADKLPWLDSLWDALHTFIRIPAGAALAAGVMGDQGAALQVAAALLGGSLAAGTHFAKAGARAAINTSPEPVSNVLTSLGEDALFLGGLWLLVTNPLWFVFGLAVFVLFAGALIVLLWRFIKRIFRPRQPAMNG</sequence>
<dbReference type="RefSeq" id="WP_107494361.1">
    <property type="nucleotide sequence ID" value="NZ_PZKC01000012.1"/>
</dbReference>
<evidence type="ECO:0000259" key="2">
    <source>
        <dbReference type="Pfam" id="PF13548"/>
    </source>
</evidence>
<feature type="transmembrane region" description="Helical" evidence="1">
    <location>
        <begin position="27"/>
        <end position="55"/>
    </location>
</feature>
<feature type="transmembrane region" description="Helical" evidence="1">
    <location>
        <begin position="184"/>
        <end position="205"/>
    </location>
</feature>
<evidence type="ECO:0000313" key="4">
    <source>
        <dbReference type="Proteomes" id="UP000241193"/>
    </source>
</evidence>
<evidence type="ECO:0000256" key="1">
    <source>
        <dbReference type="SAM" id="Phobius"/>
    </source>
</evidence>
<comment type="caution">
    <text evidence="3">The sequence shown here is derived from an EMBL/GenBank/DDBJ whole genome shotgun (WGS) entry which is preliminary data.</text>
</comment>
<keyword evidence="4" id="KW-1185">Reference proteome</keyword>
<dbReference type="Pfam" id="PF13548">
    <property type="entry name" value="DUF4126"/>
    <property type="match status" value="1"/>
</dbReference>
<proteinExistence type="predicted"/>
<accession>A0A2T4ICS9</accession>
<keyword evidence="1" id="KW-1133">Transmembrane helix</keyword>
<dbReference type="Proteomes" id="UP000241193">
    <property type="component" value="Unassembled WGS sequence"/>
</dbReference>
<dbReference type="EMBL" id="PZKC01000012">
    <property type="protein sequence ID" value="PTD95579.1"/>
    <property type="molecule type" value="Genomic_DNA"/>
</dbReference>
<gene>
    <name evidence="3" type="ORF">C8261_14105</name>
</gene>
<organism evidence="3 4">
    <name type="scientific">Pseudothauera lacus</name>
    <dbReference type="NCBI Taxonomy" id="2136175"/>
    <lineage>
        <taxon>Bacteria</taxon>
        <taxon>Pseudomonadati</taxon>
        <taxon>Pseudomonadota</taxon>
        <taxon>Betaproteobacteria</taxon>
        <taxon>Rhodocyclales</taxon>
        <taxon>Zoogloeaceae</taxon>
        <taxon>Pseudothauera</taxon>
    </lineage>
</organism>
<feature type="transmembrane region" description="Helical" evidence="1">
    <location>
        <begin position="67"/>
        <end position="89"/>
    </location>
</feature>
<dbReference type="InterPro" id="IPR025196">
    <property type="entry name" value="DUF4126"/>
</dbReference>
<protein>
    <submittedName>
        <fullName evidence="3">DUF4126 domain-containing protein</fullName>
    </submittedName>
</protein>
<dbReference type="OrthoDB" id="181455at2"/>
<feature type="domain" description="DUF4126" evidence="2">
    <location>
        <begin position="32"/>
        <end position="200"/>
    </location>
</feature>
<name>A0A2T4ICS9_9RHOO</name>
<keyword evidence="1" id="KW-0812">Transmembrane</keyword>
<reference evidence="3 4" key="1">
    <citation type="submission" date="2018-03" db="EMBL/GenBank/DDBJ databases">
        <authorList>
            <person name="Keele B.F."/>
        </authorList>
    </citation>
    <scope>NUCLEOTIDE SEQUENCE [LARGE SCALE GENOMIC DNA]</scope>
    <source>
        <strain evidence="3 4">D20</strain>
    </source>
</reference>